<accession>A0ABU0C426</accession>
<keyword evidence="1" id="KW-0472">Membrane</keyword>
<organism evidence="2 3">
    <name type="scientific">Rhodopseudomonas julia</name>
    <dbReference type="NCBI Taxonomy" id="200617"/>
    <lineage>
        <taxon>Bacteria</taxon>
        <taxon>Pseudomonadati</taxon>
        <taxon>Pseudomonadota</taxon>
        <taxon>Alphaproteobacteria</taxon>
        <taxon>Hyphomicrobiales</taxon>
        <taxon>Nitrobacteraceae</taxon>
        <taxon>Rhodopseudomonas</taxon>
    </lineage>
</organism>
<gene>
    <name evidence="2" type="ORF">J2R99_001110</name>
</gene>
<sequence>MAAATATATAQPQIFGRPRLSAREKAFRKAKRHSAFVRFMRVFLPVGGVAGIAVIALVGQFSSDEQFDLSIAKTTIAKNAIIMDNPKLTGFDRYDREFRLEADRAIQKFTSSDAVTLENITAHIDSPGRGPVAIEAVTADFDNAKGDLQMGGNIVVDSADGYGLTLTGAQIDTKSGTLKSDNPVSITYQDSETTGNSIDATDGGQRIIIQGNVRTRIMPPKRGQAAAVN</sequence>
<dbReference type="RefSeq" id="WP_307153470.1">
    <property type="nucleotide sequence ID" value="NZ_JAUSUK010000001.1"/>
</dbReference>
<keyword evidence="3" id="KW-1185">Reference proteome</keyword>
<evidence type="ECO:0000313" key="2">
    <source>
        <dbReference type="EMBL" id="MDQ0325261.1"/>
    </source>
</evidence>
<evidence type="ECO:0000256" key="1">
    <source>
        <dbReference type="SAM" id="Phobius"/>
    </source>
</evidence>
<protein>
    <submittedName>
        <fullName evidence="2">Lipopolysaccharide export system protein LptC</fullName>
    </submittedName>
</protein>
<keyword evidence="1" id="KW-0812">Transmembrane</keyword>
<name>A0ABU0C426_9BRAD</name>
<dbReference type="EMBL" id="JAUSUK010000001">
    <property type="protein sequence ID" value="MDQ0325261.1"/>
    <property type="molecule type" value="Genomic_DNA"/>
</dbReference>
<dbReference type="Pfam" id="PF06835">
    <property type="entry name" value="LptC"/>
    <property type="match status" value="1"/>
</dbReference>
<dbReference type="NCBIfam" id="TIGR04409">
    <property type="entry name" value="LptC_YrbK"/>
    <property type="match status" value="1"/>
</dbReference>
<dbReference type="Proteomes" id="UP001230253">
    <property type="component" value="Unassembled WGS sequence"/>
</dbReference>
<evidence type="ECO:0000313" key="3">
    <source>
        <dbReference type="Proteomes" id="UP001230253"/>
    </source>
</evidence>
<keyword evidence="1" id="KW-1133">Transmembrane helix</keyword>
<dbReference type="Gene3D" id="2.60.450.10">
    <property type="entry name" value="Lipopolysaccharide (LPS) transport protein A like domain"/>
    <property type="match status" value="1"/>
</dbReference>
<proteinExistence type="predicted"/>
<reference evidence="2 3" key="1">
    <citation type="submission" date="2023-07" db="EMBL/GenBank/DDBJ databases">
        <title>Genomic Encyclopedia of Type Strains, Phase IV (KMG-IV): sequencing the most valuable type-strain genomes for metagenomic binning, comparative biology and taxonomic classification.</title>
        <authorList>
            <person name="Goeker M."/>
        </authorList>
    </citation>
    <scope>NUCLEOTIDE SEQUENCE [LARGE SCALE GENOMIC DNA]</scope>
    <source>
        <strain evidence="2 3">DSM 11549</strain>
    </source>
</reference>
<dbReference type="InterPro" id="IPR010664">
    <property type="entry name" value="LipoPS_assembly_LptC-rel"/>
</dbReference>
<dbReference type="InterPro" id="IPR026265">
    <property type="entry name" value="LptC"/>
</dbReference>
<feature type="transmembrane region" description="Helical" evidence="1">
    <location>
        <begin position="39"/>
        <end position="61"/>
    </location>
</feature>
<comment type="caution">
    <text evidence="2">The sequence shown here is derived from an EMBL/GenBank/DDBJ whole genome shotgun (WGS) entry which is preliminary data.</text>
</comment>